<dbReference type="Gene3D" id="3.40.50.150">
    <property type="entry name" value="Vaccinia Virus protein VP39"/>
    <property type="match status" value="1"/>
</dbReference>
<dbReference type="Pfam" id="PF06325">
    <property type="entry name" value="PrmA"/>
    <property type="match status" value="1"/>
</dbReference>
<dbReference type="Proteomes" id="UP000092445">
    <property type="component" value="Unassembled WGS sequence"/>
</dbReference>
<dbReference type="EnsemblMetazoa" id="GPAI030422-RA">
    <property type="protein sequence ID" value="GPAI030422-PA"/>
    <property type="gene ID" value="GPAI030422"/>
</dbReference>
<organism evidence="6 7">
    <name type="scientific">Glossina pallidipes</name>
    <name type="common">Tsetse fly</name>
    <dbReference type="NCBI Taxonomy" id="7398"/>
    <lineage>
        <taxon>Eukaryota</taxon>
        <taxon>Metazoa</taxon>
        <taxon>Ecdysozoa</taxon>
        <taxon>Arthropoda</taxon>
        <taxon>Hexapoda</taxon>
        <taxon>Insecta</taxon>
        <taxon>Pterygota</taxon>
        <taxon>Neoptera</taxon>
        <taxon>Endopterygota</taxon>
        <taxon>Diptera</taxon>
        <taxon>Brachycera</taxon>
        <taxon>Muscomorpha</taxon>
        <taxon>Hippoboscoidea</taxon>
        <taxon>Glossinidae</taxon>
        <taxon>Glossina</taxon>
    </lineage>
</organism>
<feature type="domain" description="Protein arginine N-methyltransferase" evidence="5">
    <location>
        <begin position="181"/>
        <end position="341"/>
    </location>
</feature>
<dbReference type="PROSITE" id="PS51678">
    <property type="entry name" value="SAM_MT_PRMT"/>
    <property type="match status" value="1"/>
</dbReference>
<keyword evidence="1 4" id="KW-0489">Methyltransferase</keyword>
<reference evidence="6" key="2">
    <citation type="submission" date="2020-05" db="UniProtKB">
        <authorList>
            <consortium name="EnsemblMetazoa"/>
        </authorList>
    </citation>
    <scope>IDENTIFICATION</scope>
    <source>
        <strain evidence="6">IAEA</strain>
    </source>
</reference>
<evidence type="ECO:0000313" key="7">
    <source>
        <dbReference type="Proteomes" id="UP000092445"/>
    </source>
</evidence>
<dbReference type="InterPro" id="IPR029063">
    <property type="entry name" value="SAM-dependent_MTases_sf"/>
</dbReference>
<evidence type="ECO:0000313" key="6">
    <source>
        <dbReference type="EnsemblMetazoa" id="GPAI030422-PA"/>
    </source>
</evidence>
<evidence type="ECO:0000259" key="5">
    <source>
        <dbReference type="Pfam" id="PF22528"/>
    </source>
</evidence>
<evidence type="ECO:0000256" key="4">
    <source>
        <dbReference type="PROSITE-ProRule" id="PRU01015"/>
    </source>
</evidence>
<evidence type="ECO:0000256" key="1">
    <source>
        <dbReference type="ARBA" id="ARBA00022603"/>
    </source>
</evidence>
<dbReference type="PANTHER" id="PTHR11006:SF53">
    <property type="entry name" value="PROTEIN ARGININE N-METHYLTRANSFERASE 3"/>
    <property type="match status" value="1"/>
</dbReference>
<keyword evidence="7" id="KW-1185">Reference proteome</keyword>
<sequence>MSSRKLKKLIKCSGHDESKSTFTVPLTNPVEKMTSLDFPKDGRAHIEMIAQSLKDKVRIVSFKSAILHNKHLFRGRVVLNLNCGVGLFALFAAKAGAARVFAVDSSNVVYYTKLIVQNNGYNDIIQVMKGEITKIELPVDEVDIIVCDWMGQALLYQSTCVDVLYARDKWLKKSGGLIFPDKARLFVAAIEDERCKNGNIEWWNHVYGFNMNCLREVAIREPRYHSVKVEQLLSKQYPIQLLNLNKATCEDLYIRSKYKLHMQRCGRMDGIVLFFHVYFSKSHTRLAFSTDPWSPLTNWLQTVFFLDQSLPVNVNSVYYGGIELYSPESSHNLENIIVNFEMLKGAPNHVEFETAMNWHMISSRIPRCVVFKANDRSNNEADGSQGVNRFQKHKGNILK</sequence>
<dbReference type="Pfam" id="PF22528">
    <property type="entry name" value="PRMT_C"/>
    <property type="match status" value="1"/>
</dbReference>
<dbReference type="GO" id="GO:0016274">
    <property type="term" value="F:protein-arginine N-methyltransferase activity"/>
    <property type="evidence" value="ECO:0007669"/>
    <property type="project" value="InterPro"/>
</dbReference>
<dbReference type="InterPro" id="IPR025799">
    <property type="entry name" value="Arg_MeTrfase"/>
</dbReference>
<evidence type="ECO:0000256" key="3">
    <source>
        <dbReference type="ARBA" id="ARBA00022691"/>
    </source>
</evidence>
<dbReference type="GO" id="GO:0005634">
    <property type="term" value="C:nucleus"/>
    <property type="evidence" value="ECO:0007669"/>
    <property type="project" value="TreeGrafter"/>
</dbReference>
<dbReference type="SUPFAM" id="SSF53335">
    <property type="entry name" value="S-adenosyl-L-methionine-dependent methyltransferases"/>
    <property type="match status" value="1"/>
</dbReference>
<dbReference type="InterPro" id="IPR055135">
    <property type="entry name" value="PRMT_dom"/>
</dbReference>
<dbReference type="PANTHER" id="PTHR11006">
    <property type="entry name" value="PROTEIN ARGININE N-METHYLTRANSFERASE"/>
    <property type="match status" value="1"/>
</dbReference>
<reference evidence="7" key="1">
    <citation type="submission" date="2014-03" db="EMBL/GenBank/DDBJ databases">
        <authorList>
            <person name="Aksoy S."/>
            <person name="Warren W."/>
            <person name="Wilson R.K."/>
        </authorList>
    </citation>
    <scope>NUCLEOTIDE SEQUENCE [LARGE SCALE GENOMIC DNA]</scope>
    <source>
        <strain evidence="7">IAEA</strain>
    </source>
</reference>
<dbReference type="AlphaFoldDB" id="A0A1B0A071"/>
<dbReference type="GO" id="GO:0042054">
    <property type="term" value="F:histone methyltransferase activity"/>
    <property type="evidence" value="ECO:0007669"/>
    <property type="project" value="TreeGrafter"/>
</dbReference>
<keyword evidence="3 4" id="KW-0949">S-adenosyl-L-methionine</keyword>
<keyword evidence="2 4" id="KW-0808">Transferase</keyword>
<evidence type="ECO:0000256" key="2">
    <source>
        <dbReference type="ARBA" id="ARBA00022679"/>
    </source>
</evidence>
<dbReference type="STRING" id="7398.A0A1B0A071"/>
<dbReference type="Gene3D" id="2.70.160.11">
    <property type="entry name" value="Hnrnp arginine n-methyltransferase1"/>
    <property type="match status" value="1"/>
</dbReference>
<dbReference type="VEuPathDB" id="VectorBase:GPAI030422"/>
<accession>A0A1B0A071</accession>
<name>A0A1B0A071_GLOPL</name>
<proteinExistence type="predicted"/>
<protein>
    <recommendedName>
        <fullName evidence="5">Protein arginine N-methyltransferase domain-containing protein</fullName>
    </recommendedName>
</protein>
<dbReference type="GO" id="GO:0032259">
    <property type="term" value="P:methylation"/>
    <property type="evidence" value="ECO:0007669"/>
    <property type="project" value="UniProtKB-KW"/>
</dbReference>